<dbReference type="Proteomes" id="UP000057820">
    <property type="component" value="Chromosome 1"/>
</dbReference>
<evidence type="ECO:0000313" key="3">
    <source>
        <dbReference type="EMBL" id="CRY78999.1"/>
    </source>
</evidence>
<feature type="compositionally biased region" description="Low complexity" evidence="1">
    <location>
        <begin position="312"/>
        <end position="346"/>
    </location>
</feature>
<gene>
    <name evidence="3" type="ORF">ERS450000_03263</name>
</gene>
<proteinExistence type="predicted"/>
<organism evidence="3 4">
    <name type="scientific">Nocardia farcinica</name>
    <dbReference type="NCBI Taxonomy" id="37329"/>
    <lineage>
        <taxon>Bacteria</taxon>
        <taxon>Bacillati</taxon>
        <taxon>Actinomycetota</taxon>
        <taxon>Actinomycetes</taxon>
        <taxon>Mycobacteriales</taxon>
        <taxon>Nocardiaceae</taxon>
        <taxon>Nocardia</taxon>
    </lineage>
</organism>
<evidence type="ECO:0000256" key="2">
    <source>
        <dbReference type="SAM" id="Phobius"/>
    </source>
</evidence>
<feature type="region of interest" description="Disordered" evidence="1">
    <location>
        <begin position="312"/>
        <end position="351"/>
    </location>
</feature>
<evidence type="ECO:0000256" key="1">
    <source>
        <dbReference type="SAM" id="MobiDB-lite"/>
    </source>
</evidence>
<dbReference type="RefSeq" id="WP_060593100.1">
    <property type="nucleotide sequence ID" value="NZ_CP031418.1"/>
</dbReference>
<dbReference type="InterPro" id="IPR023840">
    <property type="entry name" value="T7SS_Rv3446c"/>
</dbReference>
<keyword evidence="2" id="KW-0812">Transmembrane</keyword>
<feature type="transmembrane region" description="Helical" evidence="2">
    <location>
        <begin position="284"/>
        <end position="306"/>
    </location>
</feature>
<keyword evidence="2" id="KW-0472">Membrane</keyword>
<dbReference type="AlphaFoldDB" id="A0A0H5NVF9"/>
<reference evidence="4" key="1">
    <citation type="submission" date="2015-03" db="EMBL/GenBank/DDBJ databases">
        <authorList>
            <consortium name="Pathogen Informatics"/>
        </authorList>
    </citation>
    <scope>NUCLEOTIDE SEQUENCE [LARGE SCALE GENOMIC DNA]</scope>
    <source>
        <strain evidence="4">NCTC11134</strain>
    </source>
</reference>
<feature type="region of interest" description="Disordered" evidence="1">
    <location>
        <begin position="239"/>
        <end position="258"/>
    </location>
</feature>
<dbReference type="KEGG" id="nfr:ERS450000_03263"/>
<dbReference type="NCBIfam" id="TIGR03931">
    <property type="entry name" value="T7SS_Rv3446c"/>
    <property type="match status" value="1"/>
</dbReference>
<name>A0A0H5NVF9_NOCFR</name>
<sequence length="483" mass="50874">MSAVDLVLTDTRIWARGPATHWDGAPTVVLGSDGGLVVGAPFSPPDQVSSAVQFVDAERIALPPRIPAVAEALTALFGTVLGHLGLTAPCERITVVCPTEWGARRRGVIAAAARRYTDDVAFEELAVRAVATDDGTLRARRIVVLEFGSLTTTASVVARTHQGIHVESCEYEPDLAAADLDVDPFAAEGLTALLRRLLDGGRADVVQVFGTADPATVDLVDGIVRDICGAETELRPVSGVDLVRGPTPPPSYRPDPVRAMPDTEWLQPLRQRAAAHTPRRPGTAYLGAAAAAVVLAAAAIGAFLVLGGSDDPSAATAAAPTSPAHSVPATTPATTTAPPTPRTTIPREAFGPITFQVPEGWRITTPTRSGNRLDLTPEDGARLRLTLVHTPVDPAAGYTRIAADLEAQMAQKPSLSDLRRDVVFAGRPGLSYIERPDGGSTVHWHVLVEHGTQVSIGCQYAGDGWERVESACERFAESIDVRG</sequence>
<accession>A0A0H5NVF9</accession>
<keyword evidence="2" id="KW-1133">Transmembrane helix</keyword>
<dbReference type="EMBL" id="LN868938">
    <property type="protein sequence ID" value="CRY78999.1"/>
    <property type="molecule type" value="Genomic_DNA"/>
</dbReference>
<evidence type="ECO:0000313" key="4">
    <source>
        <dbReference type="Proteomes" id="UP000057820"/>
    </source>
</evidence>
<protein>
    <submittedName>
        <fullName evidence="3">Type VII secretion-associated protein, Rv3446c family</fullName>
    </submittedName>
</protein>